<organism evidence="2 3">
    <name type="scientific">Xylaria hypoxylon</name>
    <dbReference type="NCBI Taxonomy" id="37992"/>
    <lineage>
        <taxon>Eukaryota</taxon>
        <taxon>Fungi</taxon>
        <taxon>Dikarya</taxon>
        <taxon>Ascomycota</taxon>
        <taxon>Pezizomycotina</taxon>
        <taxon>Sordariomycetes</taxon>
        <taxon>Xylariomycetidae</taxon>
        <taxon>Xylariales</taxon>
        <taxon>Xylariaceae</taxon>
        <taxon>Xylaria</taxon>
    </lineage>
</organism>
<sequence length="235" mass="25950">MGILKTAVSTGLWGIGWGIGSGMVGVGAGVTFLWGTMSVVPLTKDDQAFKSKVWARYNPKKNPAFKDDVIKTIPLSKIRPELRNDEAALTLEFCRGVWGRWGFLGQSILQKRNDKPPGTDDNLWRTSELAVSKFNKGLRFSNHFEVVENTGSEIVVRCGGSPLEPGLRKSDGLIFLSARIDPDQQHAVFHFKTALFSSSAPKVEGAPHSIPPNIVFLHELYVRMLTQSAMRNVKV</sequence>
<protein>
    <submittedName>
        <fullName evidence="2">Uncharacterized protein</fullName>
    </submittedName>
</protein>
<evidence type="ECO:0000256" key="1">
    <source>
        <dbReference type="SAM" id="Phobius"/>
    </source>
</evidence>
<reference evidence="2 3" key="1">
    <citation type="submission" date="2019-03" db="EMBL/GenBank/DDBJ databases">
        <title>Draft genome sequence of Xylaria hypoxylon DSM 108379, a ubiquitous saprotrophic-parasitic fungi on hardwood.</title>
        <authorList>
            <person name="Buettner E."/>
            <person name="Leonhardt S."/>
            <person name="Gebauer A.M."/>
            <person name="Liers C."/>
            <person name="Hofrichter M."/>
            <person name="Kellner H."/>
        </authorList>
    </citation>
    <scope>NUCLEOTIDE SEQUENCE [LARGE SCALE GENOMIC DNA]</scope>
    <source>
        <strain evidence="2 3">DSM 108379</strain>
    </source>
</reference>
<dbReference type="Proteomes" id="UP000297716">
    <property type="component" value="Unassembled WGS sequence"/>
</dbReference>
<name>A0A4Z0YY09_9PEZI</name>
<keyword evidence="1" id="KW-0472">Membrane</keyword>
<comment type="caution">
    <text evidence="2">The sequence shown here is derived from an EMBL/GenBank/DDBJ whole genome shotgun (WGS) entry which is preliminary data.</text>
</comment>
<dbReference type="AlphaFoldDB" id="A0A4Z0YY09"/>
<dbReference type="STRING" id="37992.A0A4Z0YY09"/>
<keyword evidence="1" id="KW-1133">Transmembrane helix</keyword>
<dbReference type="EMBL" id="SKBN01000134">
    <property type="protein sequence ID" value="TGJ82286.1"/>
    <property type="molecule type" value="Genomic_DNA"/>
</dbReference>
<gene>
    <name evidence="2" type="ORF">E0Z10_g6479</name>
</gene>
<evidence type="ECO:0000313" key="3">
    <source>
        <dbReference type="Proteomes" id="UP000297716"/>
    </source>
</evidence>
<accession>A0A4Z0YY09</accession>
<dbReference type="OrthoDB" id="4436466at2759"/>
<evidence type="ECO:0000313" key="2">
    <source>
        <dbReference type="EMBL" id="TGJ82286.1"/>
    </source>
</evidence>
<keyword evidence="1" id="KW-0812">Transmembrane</keyword>
<keyword evidence="3" id="KW-1185">Reference proteome</keyword>
<feature type="transmembrane region" description="Helical" evidence="1">
    <location>
        <begin position="12"/>
        <end position="34"/>
    </location>
</feature>
<proteinExistence type="predicted"/>